<dbReference type="Proteomes" id="UP000002640">
    <property type="component" value="Unassembled WGS sequence"/>
</dbReference>
<dbReference type="InParanoid" id="G4YVJ4"/>
<dbReference type="EMBL" id="JH159152">
    <property type="protein sequence ID" value="EGZ25557.1"/>
    <property type="molecule type" value="Genomic_DNA"/>
</dbReference>
<organism evidence="1 2">
    <name type="scientific">Phytophthora sojae (strain P6497)</name>
    <name type="common">Soybean stem and root rot agent</name>
    <name type="synonym">Phytophthora megasperma f. sp. glycines</name>
    <dbReference type="NCBI Taxonomy" id="1094619"/>
    <lineage>
        <taxon>Eukaryota</taxon>
        <taxon>Sar</taxon>
        <taxon>Stramenopiles</taxon>
        <taxon>Oomycota</taxon>
        <taxon>Peronosporomycetes</taxon>
        <taxon>Peronosporales</taxon>
        <taxon>Peronosporaceae</taxon>
        <taxon>Phytophthora</taxon>
    </lineage>
</organism>
<dbReference type="OMA" id="KGFWREL"/>
<dbReference type="SMR" id="G4YVJ4"/>
<protein>
    <submittedName>
        <fullName evidence="1">Uncharacterized protein</fullName>
    </submittedName>
</protein>
<dbReference type="AlphaFoldDB" id="G4YVJ4"/>
<accession>G4YVJ4</accession>
<keyword evidence="2" id="KW-1185">Reference proteome</keyword>
<dbReference type="GeneID" id="20652980"/>
<reference evidence="1 2" key="1">
    <citation type="journal article" date="2006" name="Science">
        <title>Phytophthora genome sequences uncover evolutionary origins and mechanisms of pathogenesis.</title>
        <authorList>
            <person name="Tyler B.M."/>
            <person name="Tripathy S."/>
            <person name="Zhang X."/>
            <person name="Dehal P."/>
            <person name="Jiang R.H."/>
            <person name="Aerts A."/>
            <person name="Arredondo F.D."/>
            <person name="Baxter L."/>
            <person name="Bensasson D."/>
            <person name="Beynon J.L."/>
            <person name="Chapman J."/>
            <person name="Damasceno C.M."/>
            <person name="Dorrance A.E."/>
            <person name="Dou D."/>
            <person name="Dickerman A.W."/>
            <person name="Dubchak I.L."/>
            <person name="Garbelotto M."/>
            <person name="Gijzen M."/>
            <person name="Gordon S.G."/>
            <person name="Govers F."/>
            <person name="Grunwald N.J."/>
            <person name="Huang W."/>
            <person name="Ivors K.L."/>
            <person name="Jones R.W."/>
            <person name="Kamoun S."/>
            <person name="Krampis K."/>
            <person name="Lamour K.H."/>
            <person name="Lee M.K."/>
            <person name="McDonald W.H."/>
            <person name="Medina M."/>
            <person name="Meijer H.J."/>
            <person name="Nordberg E.K."/>
            <person name="Maclean D.J."/>
            <person name="Ospina-Giraldo M.D."/>
            <person name="Morris P.F."/>
            <person name="Phuntumart V."/>
            <person name="Putnam N.H."/>
            <person name="Rash S."/>
            <person name="Rose J.K."/>
            <person name="Sakihama Y."/>
            <person name="Salamov A.A."/>
            <person name="Savidor A."/>
            <person name="Scheuring C.F."/>
            <person name="Smith B.M."/>
            <person name="Sobral B.W."/>
            <person name="Terry A."/>
            <person name="Torto-Alalibo T.A."/>
            <person name="Win J."/>
            <person name="Xu Z."/>
            <person name="Zhang H."/>
            <person name="Grigoriev I.V."/>
            <person name="Rokhsar D.S."/>
            <person name="Boore J.L."/>
        </authorList>
    </citation>
    <scope>NUCLEOTIDE SEQUENCE [LARGE SCALE GENOMIC DNA]</scope>
    <source>
        <strain evidence="1 2">P6497</strain>
    </source>
</reference>
<dbReference type="RefSeq" id="XP_009520845.1">
    <property type="nucleotide sequence ID" value="XM_009522550.1"/>
</dbReference>
<evidence type="ECO:0000313" key="1">
    <source>
        <dbReference type="EMBL" id="EGZ25557.1"/>
    </source>
</evidence>
<proteinExistence type="predicted"/>
<sequence length="61" mass="6996">MNGPGEKTFKGFWRELSKEGWKPRKPVGLGKHHSYVKLGVKGRLDNAQRGVDYFVGKHVRM</sequence>
<dbReference type="KEGG" id="psoj:PHYSODRAFT_452356"/>
<name>G4YVJ4_PHYSP</name>
<gene>
    <name evidence="1" type="ORF">PHYSODRAFT_452356</name>
</gene>
<evidence type="ECO:0000313" key="2">
    <source>
        <dbReference type="Proteomes" id="UP000002640"/>
    </source>
</evidence>
<feature type="non-terminal residue" evidence="1">
    <location>
        <position position="61"/>
    </location>
</feature>